<evidence type="ECO:0000313" key="2">
    <source>
        <dbReference type="Proteomes" id="UP000238322"/>
    </source>
</evidence>
<dbReference type="OrthoDB" id="288679at2"/>
<gene>
    <name evidence="1" type="ORF">C5Y83_00515</name>
</gene>
<dbReference type="AlphaFoldDB" id="A0A2S8G7M0"/>
<comment type="caution">
    <text evidence="1">The sequence shown here is derived from an EMBL/GenBank/DDBJ whole genome shotgun (WGS) entry which is preliminary data.</text>
</comment>
<sequence length="144" mass="15631">MIVIAIIAAAITITWHWSQSRFAVGYWGGENATRIRAAEKVQLIDLADESSNKDISAAKGLVHFRQALIEDTSYAGTVPVTEAKPLWQVEVIFIDEGTQNSTSVLFDLKNGLAALPDREEALSAASIADGLRKFFVDQGVAPKD</sequence>
<proteinExistence type="predicted"/>
<reference evidence="1 2" key="1">
    <citation type="submission" date="2018-02" db="EMBL/GenBank/DDBJ databases">
        <title>Comparative genomes isolates from brazilian mangrove.</title>
        <authorList>
            <person name="Araujo J.E."/>
            <person name="Taketani R.G."/>
            <person name="Silva M.C.P."/>
            <person name="Loureco M.V."/>
            <person name="Andreote F.D."/>
        </authorList>
    </citation>
    <scope>NUCLEOTIDE SEQUENCE [LARGE SCALE GENOMIC DNA]</scope>
    <source>
        <strain evidence="1 2">Hex-1 MGV</strain>
    </source>
</reference>
<name>A0A2S8G7M0_9BACT</name>
<evidence type="ECO:0000313" key="1">
    <source>
        <dbReference type="EMBL" id="PQO40456.1"/>
    </source>
</evidence>
<dbReference type="RefSeq" id="WP_105327692.1">
    <property type="nucleotide sequence ID" value="NZ_PUHY01000001.1"/>
</dbReference>
<organism evidence="1 2">
    <name type="scientific">Blastopirellula marina</name>
    <dbReference type="NCBI Taxonomy" id="124"/>
    <lineage>
        <taxon>Bacteria</taxon>
        <taxon>Pseudomonadati</taxon>
        <taxon>Planctomycetota</taxon>
        <taxon>Planctomycetia</taxon>
        <taxon>Pirellulales</taxon>
        <taxon>Pirellulaceae</taxon>
        <taxon>Blastopirellula</taxon>
    </lineage>
</organism>
<protein>
    <submittedName>
        <fullName evidence="1">Uncharacterized protein</fullName>
    </submittedName>
</protein>
<accession>A0A2S8G7M0</accession>
<dbReference type="Proteomes" id="UP000238322">
    <property type="component" value="Unassembled WGS sequence"/>
</dbReference>
<dbReference type="EMBL" id="PUHY01000001">
    <property type="protein sequence ID" value="PQO40456.1"/>
    <property type="molecule type" value="Genomic_DNA"/>
</dbReference>